<evidence type="ECO:0000256" key="2">
    <source>
        <dbReference type="ARBA" id="ARBA00023027"/>
    </source>
</evidence>
<keyword evidence="6" id="KW-1185">Reference proteome</keyword>
<dbReference type="Gene3D" id="3.30.360.10">
    <property type="entry name" value="Dihydrodipicolinate Reductase, domain 2"/>
    <property type="match status" value="1"/>
</dbReference>
<dbReference type="Proteomes" id="UP000295511">
    <property type="component" value="Unassembled WGS sequence"/>
</dbReference>
<dbReference type="Pfam" id="PF01408">
    <property type="entry name" value="GFO_IDH_MocA"/>
    <property type="match status" value="1"/>
</dbReference>
<organism evidence="5 6">
    <name type="scientific">Arthrobacter terricola</name>
    <dbReference type="NCBI Taxonomy" id="2547396"/>
    <lineage>
        <taxon>Bacteria</taxon>
        <taxon>Bacillati</taxon>
        <taxon>Actinomycetota</taxon>
        <taxon>Actinomycetes</taxon>
        <taxon>Micrococcales</taxon>
        <taxon>Micrococcaceae</taxon>
        <taxon>Arthrobacter</taxon>
    </lineage>
</organism>
<proteinExistence type="predicted"/>
<gene>
    <name evidence="5" type="ORF">E1809_18780</name>
</gene>
<evidence type="ECO:0000313" key="5">
    <source>
        <dbReference type="EMBL" id="TDF92286.1"/>
    </source>
</evidence>
<accession>A0A4R5KB72</accession>
<dbReference type="InterPro" id="IPR055170">
    <property type="entry name" value="GFO_IDH_MocA-like_dom"/>
</dbReference>
<feature type="domain" description="GFO/IDH/MocA-like oxidoreductase" evidence="4">
    <location>
        <begin position="136"/>
        <end position="270"/>
    </location>
</feature>
<dbReference type="InterPro" id="IPR000683">
    <property type="entry name" value="Gfo/Idh/MocA-like_OxRdtase_N"/>
</dbReference>
<protein>
    <submittedName>
        <fullName evidence="5">Gfo/Idh/MocA family oxidoreductase</fullName>
    </submittedName>
</protein>
<reference evidence="5 6" key="1">
    <citation type="submission" date="2019-03" db="EMBL/GenBank/DDBJ databases">
        <title>Whole genome sequence of Arthrobacter sp JH1-1.</title>
        <authorList>
            <person name="Trinh H.N."/>
        </authorList>
    </citation>
    <scope>NUCLEOTIDE SEQUENCE [LARGE SCALE GENOMIC DNA]</scope>
    <source>
        <strain evidence="5 6">JH1-1</strain>
    </source>
</reference>
<dbReference type="SUPFAM" id="SSF55347">
    <property type="entry name" value="Glyceraldehyde-3-phosphate dehydrogenase-like, C-terminal domain"/>
    <property type="match status" value="1"/>
</dbReference>
<dbReference type="AlphaFoldDB" id="A0A4R5KB72"/>
<dbReference type="GO" id="GO:0016491">
    <property type="term" value="F:oxidoreductase activity"/>
    <property type="evidence" value="ECO:0007669"/>
    <property type="project" value="UniProtKB-KW"/>
</dbReference>
<dbReference type="PANTHER" id="PTHR43818:SF11">
    <property type="entry name" value="BCDNA.GH03377"/>
    <property type="match status" value="1"/>
</dbReference>
<dbReference type="RefSeq" id="WP_133205760.1">
    <property type="nucleotide sequence ID" value="NZ_SMRU01000024.1"/>
</dbReference>
<dbReference type="Pfam" id="PF22725">
    <property type="entry name" value="GFO_IDH_MocA_C3"/>
    <property type="match status" value="1"/>
</dbReference>
<evidence type="ECO:0000259" key="4">
    <source>
        <dbReference type="Pfam" id="PF22725"/>
    </source>
</evidence>
<keyword evidence="1" id="KW-0560">Oxidoreductase</keyword>
<name>A0A4R5KB72_9MICC</name>
<dbReference type="InterPro" id="IPR050463">
    <property type="entry name" value="Gfo/Idh/MocA_oxidrdct_glycsds"/>
</dbReference>
<sequence length="381" mass="41969">MCSGKISERITHVATLRNALKALSTTLDLPFDIKLAALGGRSPERTEKAAKQWGFESYTTDWRRLVDNPQVHVLVNLTGNSMHAEPSIAALQLGKHVLCEKPLATSNADVAAMVDAARSSTGINACGYNYRFVPAVRLAKQLVSSGRLGPLRDVNIAYEQDWASKLPARQGWRFDNPVEGSAVYDLSHIIDLFRWIVDEPDAVTATVGSLRPVSENTGVSDAIIGADPEDSYTALVRTDGGLLATFRASRIATGRKGRQRLEITGEHGSLVWNMEDLNRLQVFIEDQDNTISGYRDVLVTEMDHPFMNYWFAPGHIIGWDHTVIHQWISVLAGITQFDPSIPADFATFEDGARAVSVADSIRQSAREQRWIKVGASQSVRA</sequence>
<evidence type="ECO:0000256" key="1">
    <source>
        <dbReference type="ARBA" id="ARBA00023002"/>
    </source>
</evidence>
<evidence type="ECO:0000313" key="6">
    <source>
        <dbReference type="Proteomes" id="UP000295511"/>
    </source>
</evidence>
<comment type="caution">
    <text evidence="5">The sequence shown here is derived from an EMBL/GenBank/DDBJ whole genome shotgun (WGS) entry which is preliminary data.</text>
</comment>
<dbReference type="GO" id="GO:0000166">
    <property type="term" value="F:nucleotide binding"/>
    <property type="evidence" value="ECO:0007669"/>
    <property type="project" value="InterPro"/>
</dbReference>
<dbReference type="EMBL" id="SMRU01000024">
    <property type="protein sequence ID" value="TDF92286.1"/>
    <property type="molecule type" value="Genomic_DNA"/>
</dbReference>
<keyword evidence="2" id="KW-0520">NAD</keyword>
<dbReference type="OrthoDB" id="9792085at2"/>
<dbReference type="PANTHER" id="PTHR43818">
    <property type="entry name" value="BCDNA.GH03377"/>
    <property type="match status" value="1"/>
</dbReference>
<dbReference type="InterPro" id="IPR036291">
    <property type="entry name" value="NAD(P)-bd_dom_sf"/>
</dbReference>
<evidence type="ECO:0000259" key="3">
    <source>
        <dbReference type="Pfam" id="PF01408"/>
    </source>
</evidence>
<dbReference type="Gene3D" id="3.40.50.720">
    <property type="entry name" value="NAD(P)-binding Rossmann-like Domain"/>
    <property type="match status" value="1"/>
</dbReference>
<dbReference type="SUPFAM" id="SSF51735">
    <property type="entry name" value="NAD(P)-binding Rossmann-fold domains"/>
    <property type="match status" value="1"/>
</dbReference>
<feature type="domain" description="Gfo/Idh/MocA-like oxidoreductase N-terminal" evidence="3">
    <location>
        <begin position="29"/>
        <end position="121"/>
    </location>
</feature>